<sequence length="59" mass="7318">MRRMRRKFEKIKELKRKRSKAIVGYTMVDDLYSFIKIRNKIYHLQRNEEFPMQLAAVLE</sequence>
<accession>A0A1G7YU86</accession>
<evidence type="ECO:0000313" key="1">
    <source>
        <dbReference type="EMBL" id="SDH00103.1"/>
    </source>
</evidence>
<reference evidence="1 2" key="1">
    <citation type="submission" date="2016-10" db="EMBL/GenBank/DDBJ databases">
        <authorList>
            <person name="de Groot N.N."/>
        </authorList>
    </citation>
    <scope>NUCLEOTIDE SEQUENCE [LARGE SCALE GENOMIC DNA]</scope>
    <source>
        <strain evidence="1 2">L 420-91</strain>
    </source>
</reference>
<organism evidence="1 2">
    <name type="scientific">Aneurinibacillus thermoaerophilus</name>
    <dbReference type="NCBI Taxonomy" id="143495"/>
    <lineage>
        <taxon>Bacteria</taxon>
        <taxon>Bacillati</taxon>
        <taxon>Bacillota</taxon>
        <taxon>Bacilli</taxon>
        <taxon>Bacillales</taxon>
        <taxon>Paenibacillaceae</taxon>
        <taxon>Aneurinibacillus group</taxon>
        <taxon>Aneurinibacillus</taxon>
    </lineage>
</organism>
<dbReference type="EMBL" id="FNDE01000008">
    <property type="protein sequence ID" value="SDH00103.1"/>
    <property type="molecule type" value="Genomic_DNA"/>
</dbReference>
<dbReference type="AlphaFoldDB" id="A0A1G7YU86"/>
<name>A0A1G7YU86_ANETH</name>
<proteinExistence type="predicted"/>
<protein>
    <submittedName>
        <fullName evidence="1">Uncharacterized protein</fullName>
    </submittedName>
</protein>
<dbReference type="Proteomes" id="UP000198956">
    <property type="component" value="Unassembled WGS sequence"/>
</dbReference>
<evidence type="ECO:0000313" key="2">
    <source>
        <dbReference type="Proteomes" id="UP000198956"/>
    </source>
</evidence>
<gene>
    <name evidence="1" type="ORF">SAMN04489735_10082</name>
</gene>